<name>A0A7C5Z635_9FIRM</name>
<comment type="caution">
    <text evidence="2">The sequence shown here is derived from an EMBL/GenBank/DDBJ whole genome shotgun (WGS) entry which is preliminary data.</text>
</comment>
<proteinExistence type="predicted"/>
<evidence type="ECO:0000313" key="2">
    <source>
        <dbReference type="EMBL" id="HHS01079.1"/>
    </source>
</evidence>
<organism evidence="2">
    <name type="scientific">Caldicellulosiruptor owensensis</name>
    <dbReference type="NCBI Taxonomy" id="55205"/>
    <lineage>
        <taxon>Bacteria</taxon>
        <taxon>Bacillati</taxon>
        <taxon>Bacillota</taxon>
        <taxon>Bacillota incertae sedis</taxon>
        <taxon>Caldicellulosiruptorales</taxon>
        <taxon>Caldicellulosiruptoraceae</taxon>
        <taxon>Caldicellulosiruptor</taxon>
    </lineage>
</organism>
<sequence>MATVKFAEGLKEDREVLEFVERQIAEYNLDNETFEEEEPMFAFTSEEEDLATRVIRRKDKTYVIEWYTRISEYFKDNEPREFKEYTLPNGRKVKVCFAPYFPPEDLLEDAEEDEYPPKDKVLKFVLECLVNDDTPIGEEAAYYDVEKDKITAIFKRLSQDEYEIEEYYRCDAVIDKREFE</sequence>
<accession>A0A7C5Z635</accession>
<dbReference type="AlphaFoldDB" id="A0A7C5Z635"/>
<reference evidence="2" key="1">
    <citation type="journal article" date="2020" name="mSystems">
        <title>Genome- and Community-Level Interaction Insights into Carbon Utilization and Element Cycling Functions of Hydrothermarchaeota in Hydrothermal Sediment.</title>
        <authorList>
            <person name="Zhou Z."/>
            <person name="Liu Y."/>
            <person name="Xu W."/>
            <person name="Pan J."/>
            <person name="Luo Z.H."/>
            <person name="Li M."/>
        </authorList>
    </citation>
    <scope>NUCLEOTIDE SEQUENCE [LARGE SCALE GENOMIC DNA]</scope>
    <source>
        <strain evidence="2">SpSt-102</strain>
    </source>
</reference>
<keyword evidence="1" id="KW-0175">Coiled coil</keyword>
<protein>
    <submittedName>
        <fullName evidence="2">Uncharacterized protein</fullName>
    </submittedName>
</protein>
<evidence type="ECO:0000256" key="1">
    <source>
        <dbReference type="SAM" id="Coils"/>
    </source>
</evidence>
<gene>
    <name evidence="2" type="ORF">ENL71_00795</name>
</gene>
<dbReference type="EMBL" id="DRUZ01000010">
    <property type="protein sequence ID" value="HHS01079.1"/>
    <property type="molecule type" value="Genomic_DNA"/>
</dbReference>
<feature type="coiled-coil region" evidence="1">
    <location>
        <begin position="10"/>
        <end position="37"/>
    </location>
</feature>